<dbReference type="InterPro" id="IPR022272">
    <property type="entry name" value="Lipocalin_CS"/>
</dbReference>
<keyword evidence="3" id="KW-0732">Signal</keyword>
<dbReference type="PANTHER" id="PTHR11430">
    <property type="entry name" value="LIPOCALIN"/>
    <property type="match status" value="1"/>
</dbReference>
<evidence type="ECO:0000313" key="5">
    <source>
        <dbReference type="Ensembl" id="ENSMICP00000046271.1"/>
    </source>
</evidence>
<accession>A0A8C5Y6S2</accession>
<evidence type="ECO:0000259" key="4">
    <source>
        <dbReference type="Pfam" id="PF00061"/>
    </source>
</evidence>
<dbReference type="GO" id="GO:0036094">
    <property type="term" value="F:small molecule binding"/>
    <property type="evidence" value="ECO:0007669"/>
    <property type="project" value="InterPro"/>
</dbReference>
<dbReference type="GO" id="GO:0005615">
    <property type="term" value="C:extracellular space"/>
    <property type="evidence" value="ECO:0007669"/>
    <property type="project" value="TreeGrafter"/>
</dbReference>
<feature type="chain" id="PRO_5034060540" description="Lipocalin/cytosolic fatty-acid binding domain-containing protein" evidence="3">
    <location>
        <begin position="21"/>
        <end position="182"/>
    </location>
</feature>
<keyword evidence="6" id="KW-1185">Reference proteome</keyword>
<protein>
    <recommendedName>
        <fullName evidence="4">Lipocalin/cytosolic fatty-acid binding domain-containing protein</fullName>
    </recommendedName>
</protein>
<evidence type="ECO:0000256" key="2">
    <source>
        <dbReference type="RuleBase" id="RU003695"/>
    </source>
</evidence>
<dbReference type="InterPro" id="IPR002345">
    <property type="entry name" value="Lipocalin"/>
</dbReference>
<dbReference type="EMBL" id="ABDC03014987">
    <property type="status" value="NOT_ANNOTATED_CDS"/>
    <property type="molecule type" value="Genomic_DNA"/>
</dbReference>
<proteinExistence type="inferred from homology"/>
<evidence type="ECO:0000256" key="3">
    <source>
        <dbReference type="SAM" id="SignalP"/>
    </source>
</evidence>
<dbReference type="Gene3D" id="2.40.128.20">
    <property type="match status" value="1"/>
</dbReference>
<dbReference type="GeneTree" id="ENSGT00850000133605"/>
<comment type="similarity">
    <text evidence="1 2">Belongs to the calycin superfamily. Lipocalin family.</text>
</comment>
<dbReference type="Pfam" id="PF00061">
    <property type="entry name" value="Lipocalin"/>
    <property type="match status" value="1"/>
</dbReference>
<dbReference type="PANTHER" id="PTHR11430:SF120">
    <property type="entry name" value="LIPOCALIN_CYTOSOLIC FATTY-ACID BINDING DOMAIN-CONTAINING PROTEIN"/>
    <property type="match status" value="1"/>
</dbReference>
<organism evidence="5 6">
    <name type="scientific">Microcebus murinus</name>
    <name type="common">Gray mouse lemur</name>
    <name type="synonym">Lemur murinus</name>
    <dbReference type="NCBI Taxonomy" id="30608"/>
    <lineage>
        <taxon>Eukaryota</taxon>
        <taxon>Metazoa</taxon>
        <taxon>Chordata</taxon>
        <taxon>Craniata</taxon>
        <taxon>Vertebrata</taxon>
        <taxon>Euteleostomi</taxon>
        <taxon>Mammalia</taxon>
        <taxon>Eutheria</taxon>
        <taxon>Euarchontoglires</taxon>
        <taxon>Primates</taxon>
        <taxon>Strepsirrhini</taxon>
        <taxon>Lemuriformes</taxon>
        <taxon>Cheirogaleidae</taxon>
        <taxon>Microcebus</taxon>
    </lineage>
</organism>
<evidence type="ECO:0000256" key="1">
    <source>
        <dbReference type="ARBA" id="ARBA00006889"/>
    </source>
</evidence>
<dbReference type="AlphaFoldDB" id="A0A8C5Y6S2"/>
<name>A0A8C5Y6S2_MICMU</name>
<dbReference type="PROSITE" id="PS00213">
    <property type="entry name" value="LIPOCALIN"/>
    <property type="match status" value="1"/>
</dbReference>
<evidence type="ECO:0000313" key="6">
    <source>
        <dbReference type="Proteomes" id="UP000694394"/>
    </source>
</evidence>
<feature type="signal peptide" evidence="3">
    <location>
        <begin position="1"/>
        <end position="20"/>
    </location>
</feature>
<reference evidence="5" key="1">
    <citation type="submission" date="2016-12" db="EMBL/GenBank/DDBJ databases">
        <title>Mouse lemur reference genome and diversity panel.</title>
        <authorList>
            <person name="Harris R."/>
            <person name="Larsen P."/>
            <person name="Liu Y."/>
            <person name="Hughes D.S."/>
            <person name="Murali S."/>
            <person name="Raveendran M."/>
            <person name="Korchina V."/>
            <person name="Wang M."/>
            <person name="Jhangiani S."/>
            <person name="Bandaranaike D."/>
            <person name="Bellair M."/>
            <person name="Blankenburg K."/>
            <person name="Chao H."/>
            <person name="Dahdouli M."/>
            <person name="Dinh H."/>
            <person name="Doddapaneni H."/>
            <person name="English A."/>
            <person name="Firestine M."/>
            <person name="Gnanaolivu R."/>
            <person name="Gross S."/>
            <person name="Hernandez B."/>
            <person name="Javaid M."/>
            <person name="Jayaseelan J."/>
            <person name="Jones J."/>
            <person name="Khan Z."/>
            <person name="Kovar C."/>
            <person name="Kurapati P."/>
            <person name="Le B."/>
            <person name="Lee S."/>
            <person name="Li M."/>
            <person name="Mathew T."/>
            <person name="Narasimhan A."/>
            <person name="Ngo D."/>
            <person name="Nguyen L."/>
            <person name="Okwuonu G."/>
            <person name="Ongeri F."/>
            <person name="Osuji N."/>
            <person name="Pu L.-L."/>
            <person name="Puazo M."/>
            <person name="Quiroz J."/>
            <person name="Raj R."/>
            <person name="Rajbhandari K."/>
            <person name="Reid J.G."/>
            <person name="Santibanez J."/>
            <person name="Sexton D."/>
            <person name="Skinner E."/>
            <person name="Vee V."/>
            <person name="Weissenberger G."/>
            <person name="Wu Y."/>
            <person name="Xin Y."/>
            <person name="Han Y."/>
            <person name="Campbell C."/>
            <person name="Brown A."/>
            <person name="Sullivan B."/>
            <person name="Shelton J."/>
            <person name="Brown S."/>
            <person name="Dudchenko O."/>
            <person name="Machol I."/>
            <person name="Durand N."/>
            <person name="Shamim M."/>
            <person name="Lieberman A."/>
            <person name="Muzny D.M."/>
            <person name="Richards S."/>
            <person name="Yoder A."/>
            <person name="Worley K.C."/>
            <person name="Rogers J."/>
            <person name="Gibbs R.A."/>
        </authorList>
    </citation>
    <scope>NUCLEOTIDE SEQUENCE [LARGE SCALE GENOMIC DNA]</scope>
</reference>
<reference evidence="5" key="2">
    <citation type="submission" date="2025-08" db="UniProtKB">
        <authorList>
            <consortium name="Ensembl"/>
        </authorList>
    </citation>
    <scope>IDENTIFICATION</scope>
</reference>
<dbReference type="InterPro" id="IPR000566">
    <property type="entry name" value="Lipocln_cytosolic_FA-bd_dom"/>
</dbReference>
<dbReference type="InterPro" id="IPR012674">
    <property type="entry name" value="Calycin"/>
</dbReference>
<dbReference type="Ensembl" id="ENSMICT00000070897.1">
    <property type="protein sequence ID" value="ENSMICP00000046271.1"/>
    <property type="gene ID" value="ENSMICG00000045039.1"/>
</dbReference>
<feature type="domain" description="Lipocalin/cytosolic fatty-acid binding" evidence="4">
    <location>
        <begin position="40"/>
        <end position="152"/>
    </location>
</feature>
<reference evidence="5" key="3">
    <citation type="submission" date="2025-09" db="UniProtKB">
        <authorList>
            <consortium name="Ensembl"/>
        </authorList>
    </citation>
    <scope>IDENTIFICATION</scope>
</reference>
<sequence length="182" mass="20093">MALDRAALLLLVLGLGLAGAQKTLEEVPLQPGFEARRVEGRWFTLRLAASHGDLVSPTDPLRLALHSIHVEDNGDVAFLLLWRGAGVCGGENVTVHPTELQGQYRGSFEGGRLRVRFVGTDYSSLILHVRFEDEDVTSLWVLLARGKLEDPQWLGKYLGFVGKFHLQEAPVFNVDGQCPPPR</sequence>
<dbReference type="SUPFAM" id="SSF50814">
    <property type="entry name" value="Lipocalins"/>
    <property type="match status" value="1"/>
</dbReference>
<dbReference type="Proteomes" id="UP000694394">
    <property type="component" value="Chromosome 10"/>
</dbReference>